<dbReference type="Proteomes" id="UP000234323">
    <property type="component" value="Unassembled WGS sequence"/>
</dbReference>
<protein>
    <submittedName>
        <fullName evidence="2">Uncharacterized protein</fullName>
    </submittedName>
</protein>
<dbReference type="AlphaFoldDB" id="A0A2I1H5S8"/>
<keyword evidence="1" id="KW-0732">Signal</keyword>
<keyword evidence="3" id="KW-1185">Reference proteome</keyword>
<gene>
    <name evidence="2" type="ORF">RhiirA4_548090</name>
</gene>
<proteinExistence type="predicted"/>
<dbReference type="OrthoDB" id="2322180at2759"/>
<dbReference type="EMBL" id="LLXI01001550">
    <property type="protein sequence ID" value="PKY54184.1"/>
    <property type="molecule type" value="Genomic_DNA"/>
</dbReference>
<name>A0A2I1H5S8_9GLOM</name>
<feature type="chain" id="PRO_5014173733" evidence="1">
    <location>
        <begin position="25"/>
        <end position="116"/>
    </location>
</feature>
<sequence>MKFHIYLTLAIILFATALVPAAEGYHAKVKEKMFEGECKIWVTDLNGKYVAGDKEFHPCNDGTTLDIDTKSKDKYMLHATTIGEIDAKIRGPFNTDTCYIVEGNSGSLRLEPYDDC</sequence>
<evidence type="ECO:0000256" key="1">
    <source>
        <dbReference type="SAM" id="SignalP"/>
    </source>
</evidence>
<dbReference type="VEuPathDB" id="FungiDB:RhiirFUN_017001"/>
<evidence type="ECO:0000313" key="2">
    <source>
        <dbReference type="EMBL" id="PKY54184.1"/>
    </source>
</evidence>
<accession>A0A2I1H5S8</accession>
<dbReference type="VEuPathDB" id="FungiDB:FUN_014084"/>
<comment type="caution">
    <text evidence="2">The sequence shown here is derived from an EMBL/GenBank/DDBJ whole genome shotgun (WGS) entry which is preliminary data.</text>
</comment>
<evidence type="ECO:0000313" key="3">
    <source>
        <dbReference type="Proteomes" id="UP000234323"/>
    </source>
</evidence>
<dbReference type="VEuPathDB" id="FungiDB:RhiirA1_444277"/>
<feature type="signal peptide" evidence="1">
    <location>
        <begin position="1"/>
        <end position="24"/>
    </location>
</feature>
<reference evidence="2 3" key="1">
    <citation type="submission" date="2015-10" db="EMBL/GenBank/DDBJ databases">
        <title>Genome analyses suggest a sexual origin of heterokaryosis in a supposedly ancient asexual fungus.</title>
        <authorList>
            <person name="Ropars J."/>
            <person name="Sedzielewska K."/>
            <person name="Noel J."/>
            <person name="Charron P."/>
            <person name="Farinelli L."/>
            <person name="Marton T."/>
            <person name="Kruger M."/>
            <person name="Pelin A."/>
            <person name="Brachmann A."/>
            <person name="Corradi N."/>
        </authorList>
    </citation>
    <scope>NUCLEOTIDE SEQUENCE [LARGE SCALE GENOMIC DNA]</scope>
    <source>
        <strain evidence="2 3">A4</strain>
    </source>
</reference>
<organism evidence="2 3">
    <name type="scientific">Rhizophagus irregularis</name>
    <dbReference type="NCBI Taxonomy" id="588596"/>
    <lineage>
        <taxon>Eukaryota</taxon>
        <taxon>Fungi</taxon>
        <taxon>Fungi incertae sedis</taxon>
        <taxon>Mucoromycota</taxon>
        <taxon>Glomeromycotina</taxon>
        <taxon>Glomeromycetes</taxon>
        <taxon>Glomerales</taxon>
        <taxon>Glomeraceae</taxon>
        <taxon>Rhizophagus</taxon>
    </lineage>
</organism>